<evidence type="ECO:0000256" key="1">
    <source>
        <dbReference type="ARBA" id="ARBA00005582"/>
    </source>
</evidence>
<dbReference type="AlphaFoldDB" id="A0A7W9HSJ0"/>
<evidence type="ECO:0000313" key="5">
    <source>
        <dbReference type="EMBL" id="MBB5807633.1"/>
    </source>
</evidence>
<dbReference type="EMBL" id="JACHMO010000001">
    <property type="protein sequence ID" value="MBB5807633.1"/>
    <property type="molecule type" value="Genomic_DNA"/>
</dbReference>
<comment type="similarity">
    <text evidence="1 3">Belongs to the Nudix hydrolase family.</text>
</comment>
<proteinExistence type="inferred from homology"/>
<sequence length="140" mass="15699">MADTPRHSVSVAGIVVNDSGEVLVIRRRDNDHWEPPGGVLEMDETFEEGVRREVLEETGISVQVERLTGVYKNMQRGIVALVYRCTPLDAPSRATDEAAEIRWMALDEVREEMAPAYAIRITDAFEPTLHTRAHDGVNLL</sequence>
<name>A0A7W9HSJ0_9PSEU</name>
<dbReference type="PROSITE" id="PS00893">
    <property type="entry name" value="NUDIX_BOX"/>
    <property type="match status" value="1"/>
</dbReference>
<evidence type="ECO:0000313" key="6">
    <source>
        <dbReference type="Proteomes" id="UP000552097"/>
    </source>
</evidence>
<dbReference type="Proteomes" id="UP000552097">
    <property type="component" value="Unassembled WGS sequence"/>
</dbReference>
<dbReference type="InterPro" id="IPR015797">
    <property type="entry name" value="NUDIX_hydrolase-like_dom_sf"/>
</dbReference>
<comment type="caution">
    <text evidence="5">The sequence shown here is derived from an EMBL/GenBank/DDBJ whole genome shotgun (WGS) entry which is preliminary data.</text>
</comment>
<dbReference type="SUPFAM" id="SSF55811">
    <property type="entry name" value="Nudix"/>
    <property type="match status" value="1"/>
</dbReference>
<dbReference type="PANTHER" id="PTHR43736:SF1">
    <property type="entry name" value="DIHYDRONEOPTERIN TRIPHOSPHATE DIPHOSPHATASE"/>
    <property type="match status" value="1"/>
</dbReference>
<dbReference type="Pfam" id="PF00293">
    <property type="entry name" value="NUDIX"/>
    <property type="match status" value="1"/>
</dbReference>
<dbReference type="Gene3D" id="3.90.79.10">
    <property type="entry name" value="Nucleoside Triphosphate Pyrophosphohydrolase"/>
    <property type="match status" value="1"/>
</dbReference>
<keyword evidence="6" id="KW-1185">Reference proteome</keyword>
<dbReference type="PANTHER" id="PTHR43736">
    <property type="entry name" value="ADP-RIBOSE PYROPHOSPHATASE"/>
    <property type="match status" value="1"/>
</dbReference>
<evidence type="ECO:0000259" key="4">
    <source>
        <dbReference type="PROSITE" id="PS51462"/>
    </source>
</evidence>
<dbReference type="InterPro" id="IPR000086">
    <property type="entry name" value="NUDIX_hydrolase_dom"/>
</dbReference>
<evidence type="ECO:0000256" key="3">
    <source>
        <dbReference type="RuleBase" id="RU003476"/>
    </source>
</evidence>
<dbReference type="GO" id="GO:0016787">
    <property type="term" value="F:hydrolase activity"/>
    <property type="evidence" value="ECO:0007669"/>
    <property type="project" value="UniProtKB-KW"/>
</dbReference>
<dbReference type="InterPro" id="IPR020084">
    <property type="entry name" value="NUDIX_hydrolase_CS"/>
</dbReference>
<dbReference type="PROSITE" id="PS51462">
    <property type="entry name" value="NUDIX"/>
    <property type="match status" value="1"/>
</dbReference>
<keyword evidence="2 3" id="KW-0378">Hydrolase</keyword>
<dbReference type="RefSeq" id="WP_184927660.1">
    <property type="nucleotide sequence ID" value="NZ_JACHMO010000001.1"/>
</dbReference>
<dbReference type="PRINTS" id="PR00502">
    <property type="entry name" value="NUDIXFAMILY"/>
</dbReference>
<dbReference type="InterPro" id="IPR020476">
    <property type="entry name" value="Nudix_hydrolase"/>
</dbReference>
<accession>A0A7W9HSJ0</accession>
<reference evidence="5 6" key="1">
    <citation type="submission" date="2020-08" db="EMBL/GenBank/DDBJ databases">
        <title>Sequencing the genomes of 1000 actinobacteria strains.</title>
        <authorList>
            <person name="Klenk H.-P."/>
        </authorList>
    </citation>
    <scope>NUCLEOTIDE SEQUENCE [LARGE SCALE GENOMIC DNA]</scope>
    <source>
        <strain evidence="5 6">DSM 45486</strain>
    </source>
</reference>
<feature type="domain" description="Nudix hydrolase" evidence="4">
    <location>
        <begin position="5"/>
        <end position="127"/>
    </location>
</feature>
<dbReference type="CDD" id="cd02883">
    <property type="entry name" value="NUDIX_Hydrolase"/>
    <property type="match status" value="1"/>
</dbReference>
<organism evidence="5 6">
    <name type="scientific">Saccharothrix ecbatanensis</name>
    <dbReference type="NCBI Taxonomy" id="1105145"/>
    <lineage>
        <taxon>Bacteria</taxon>
        <taxon>Bacillati</taxon>
        <taxon>Actinomycetota</taxon>
        <taxon>Actinomycetes</taxon>
        <taxon>Pseudonocardiales</taxon>
        <taxon>Pseudonocardiaceae</taxon>
        <taxon>Saccharothrix</taxon>
    </lineage>
</organism>
<evidence type="ECO:0000256" key="2">
    <source>
        <dbReference type="ARBA" id="ARBA00022801"/>
    </source>
</evidence>
<gene>
    <name evidence="5" type="ORF">F4560_007401</name>
</gene>
<protein>
    <submittedName>
        <fullName evidence="5">Mutator protein MutT</fullName>
    </submittedName>
</protein>